<keyword evidence="2" id="KW-1185">Reference proteome</keyword>
<evidence type="ECO:0000313" key="1">
    <source>
        <dbReference type="EMBL" id="GFO01172.1"/>
    </source>
</evidence>
<reference evidence="1 2" key="1">
    <citation type="journal article" date="2021" name="Elife">
        <title>Chloroplast acquisition without the gene transfer in kleptoplastic sea slugs, Plakobranchus ocellatus.</title>
        <authorList>
            <person name="Maeda T."/>
            <person name="Takahashi S."/>
            <person name="Yoshida T."/>
            <person name="Shimamura S."/>
            <person name="Takaki Y."/>
            <person name="Nagai Y."/>
            <person name="Toyoda A."/>
            <person name="Suzuki Y."/>
            <person name="Arimoto A."/>
            <person name="Ishii H."/>
            <person name="Satoh N."/>
            <person name="Nishiyama T."/>
            <person name="Hasebe M."/>
            <person name="Maruyama T."/>
            <person name="Minagawa J."/>
            <person name="Obokata J."/>
            <person name="Shigenobu S."/>
        </authorList>
    </citation>
    <scope>NUCLEOTIDE SEQUENCE [LARGE SCALE GENOMIC DNA]</scope>
</reference>
<gene>
    <name evidence="1" type="ORF">PoB_002767700</name>
</gene>
<accession>A0AAV4A2P8</accession>
<name>A0AAV4A2P8_9GAST</name>
<protein>
    <submittedName>
        <fullName evidence="1">Uncharacterized protein</fullName>
    </submittedName>
</protein>
<comment type="caution">
    <text evidence="1">The sequence shown here is derived from an EMBL/GenBank/DDBJ whole genome shotgun (WGS) entry which is preliminary data.</text>
</comment>
<evidence type="ECO:0000313" key="2">
    <source>
        <dbReference type="Proteomes" id="UP000735302"/>
    </source>
</evidence>
<organism evidence="1 2">
    <name type="scientific">Plakobranchus ocellatus</name>
    <dbReference type="NCBI Taxonomy" id="259542"/>
    <lineage>
        <taxon>Eukaryota</taxon>
        <taxon>Metazoa</taxon>
        <taxon>Spiralia</taxon>
        <taxon>Lophotrochozoa</taxon>
        <taxon>Mollusca</taxon>
        <taxon>Gastropoda</taxon>
        <taxon>Heterobranchia</taxon>
        <taxon>Euthyneura</taxon>
        <taxon>Panpulmonata</taxon>
        <taxon>Sacoglossa</taxon>
        <taxon>Placobranchoidea</taxon>
        <taxon>Plakobranchidae</taxon>
        <taxon>Plakobranchus</taxon>
    </lineage>
</organism>
<dbReference type="AlphaFoldDB" id="A0AAV4A2P8"/>
<dbReference type="Proteomes" id="UP000735302">
    <property type="component" value="Unassembled WGS sequence"/>
</dbReference>
<proteinExistence type="predicted"/>
<sequence length="96" mass="10486">MFANSTYLPGFGIGVFFLLGELPSKANKLHPPRLETPPALSLLFRCVQVCWVNVQQLAEVSVSAQGSGVALSLLHSRHELEREICPGGCLHETYAH</sequence>
<dbReference type="EMBL" id="BLXT01003199">
    <property type="protein sequence ID" value="GFO01172.1"/>
    <property type="molecule type" value="Genomic_DNA"/>
</dbReference>